<dbReference type="Pfam" id="PF01636">
    <property type="entry name" value="APH"/>
    <property type="match status" value="1"/>
</dbReference>
<accession>A0ABX1JLN9</accession>
<dbReference type="EMBL" id="JAAZSR010000004">
    <property type="protein sequence ID" value="NKX49121.1"/>
    <property type="molecule type" value="Genomic_DNA"/>
</dbReference>
<dbReference type="InterPro" id="IPR051678">
    <property type="entry name" value="AGP_Transferase"/>
</dbReference>
<dbReference type="Proteomes" id="UP000523795">
    <property type="component" value="Unassembled WGS sequence"/>
</dbReference>
<feature type="domain" description="Aminoglycoside phosphotransferase" evidence="1">
    <location>
        <begin position="34"/>
        <end position="264"/>
    </location>
</feature>
<dbReference type="Gene3D" id="3.30.200.20">
    <property type="entry name" value="Phosphorylase Kinase, domain 1"/>
    <property type="match status" value="1"/>
</dbReference>
<dbReference type="PANTHER" id="PTHR21310">
    <property type="entry name" value="AMINOGLYCOSIDE PHOSPHOTRANSFERASE-RELATED-RELATED"/>
    <property type="match status" value="1"/>
</dbReference>
<dbReference type="InterPro" id="IPR011009">
    <property type="entry name" value="Kinase-like_dom_sf"/>
</dbReference>
<evidence type="ECO:0000259" key="1">
    <source>
        <dbReference type="Pfam" id="PF01636"/>
    </source>
</evidence>
<keyword evidence="3" id="KW-1185">Reference proteome</keyword>
<evidence type="ECO:0000313" key="2">
    <source>
        <dbReference type="EMBL" id="NKX49121.1"/>
    </source>
</evidence>
<organism evidence="2 3">
    <name type="scientific">Arthrobacter deserti</name>
    <dbReference type="NCBI Taxonomy" id="1742687"/>
    <lineage>
        <taxon>Bacteria</taxon>
        <taxon>Bacillati</taxon>
        <taxon>Actinomycetota</taxon>
        <taxon>Actinomycetes</taxon>
        <taxon>Micrococcales</taxon>
        <taxon>Micrococcaceae</taxon>
        <taxon>Arthrobacter</taxon>
    </lineage>
</organism>
<comment type="caution">
    <text evidence="2">The sequence shown here is derived from an EMBL/GenBank/DDBJ whole genome shotgun (WGS) entry which is preliminary data.</text>
</comment>
<evidence type="ECO:0000313" key="3">
    <source>
        <dbReference type="Proteomes" id="UP000523795"/>
    </source>
</evidence>
<proteinExistence type="predicted"/>
<dbReference type="Gene3D" id="3.90.1200.10">
    <property type="match status" value="1"/>
</dbReference>
<dbReference type="SUPFAM" id="SSF56112">
    <property type="entry name" value="Protein kinase-like (PK-like)"/>
    <property type="match status" value="1"/>
</dbReference>
<dbReference type="PANTHER" id="PTHR21310:SF42">
    <property type="entry name" value="BIFUNCTIONAL AAC_APH"/>
    <property type="match status" value="1"/>
</dbReference>
<reference evidence="2 3" key="1">
    <citation type="submission" date="2020-04" db="EMBL/GenBank/DDBJ databases">
        <authorList>
            <person name="Liu S."/>
        </authorList>
    </citation>
    <scope>NUCLEOTIDE SEQUENCE [LARGE SCALE GENOMIC DNA]</scope>
    <source>
        <strain evidence="2 3">CGMCC 1.15091</strain>
    </source>
</reference>
<name>A0ABX1JLN9_9MICC</name>
<protein>
    <submittedName>
        <fullName evidence="2">Aminoglycoside phosphotransferase family protein</fullName>
    </submittedName>
</protein>
<sequence length="295" mass="31323">MATLPAAEADISAALVRRLLAEQFPELASLPLHEAASGWDNAIYRLGDALAVRLPRHAAAAPLGLHEQIWLPRLAAGLGLPAPVPLRCGRPSSYFPWPWSVLRWFEGTTAADLPAARRRAWAGQLADFVDGLQQPAPPDAPVNPVRGVPLRARDAAVRRRLAGLAAELPAAAEAARLWQRLCAAPGWDGPALWLHGDLHPANLVTAGGRLAAVIDFGDLTAGDPATDLAAAWLVFDSAGRRDFRDVLGSRRRIGAATWQRARGWALNIATALLASSDDSPLLRQAGEAALAEVLG</sequence>
<gene>
    <name evidence="2" type="ORF">HER39_00680</name>
</gene>
<dbReference type="CDD" id="cd05155">
    <property type="entry name" value="APH_ChoK_like_1"/>
    <property type="match status" value="1"/>
</dbReference>
<dbReference type="InterPro" id="IPR002575">
    <property type="entry name" value="Aminoglycoside_PTrfase"/>
</dbReference>